<evidence type="ECO:0000313" key="2">
    <source>
        <dbReference type="Proteomes" id="UP000330807"/>
    </source>
</evidence>
<sequence length="254" mass="28099">MVASDVYGLDRFSEYMEGLEDCYTVIGGAACSIILSNADLDFRATKDIDLILLIENRFPESAAAVWKLVRDGGYTCGRGSSGDVHFYRFTKPSVAGFPSMIELFSKAPSFIQEPEGLTIVPLPAGDETSSLSAILLDEDYYAYMKSGRKTINGITVLDEVHLVPFKAKAFLDLSKRKAEGEKIDSSDIKKHKKDVFRLSQLFSMDTSSVLPESIQTDMAEFCKTIQIQGVPLKQMGIPLTLDDALDLLRHVYSL</sequence>
<gene>
    <name evidence="1" type="ORF">LMKDKBCB_01797</name>
</gene>
<reference evidence="1 2" key="1">
    <citation type="submission" date="2019-10" db="EMBL/GenBank/DDBJ databases">
        <authorList>
            <person name="Wolf R A."/>
        </authorList>
    </citation>
    <scope>NUCLEOTIDE SEQUENCE [LARGE SCALE GENOMIC DNA]</scope>
    <source>
        <strain evidence="1">Collinsella_aerofaciens_AK_138A</strain>
    </source>
</reference>
<dbReference type="AlphaFoldDB" id="A0A5K1IZJ4"/>
<organism evidence="1 2">
    <name type="scientific">Collinsella aerofaciens</name>
    <dbReference type="NCBI Taxonomy" id="74426"/>
    <lineage>
        <taxon>Bacteria</taxon>
        <taxon>Bacillati</taxon>
        <taxon>Actinomycetota</taxon>
        <taxon>Coriobacteriia</taxon>
        <taxon>Coriobacteriales</taxon>
        <taxon>Coriobacteriaceae</taxon>
        <taxon>Collinsella</taxon>
    </lineage>
</organism>
<name>A0A5K1IZJ4_9ACTN</name>
<proteinExistence type="predicted"/>
<dbReference type="Proteomes" id="UP000330807">
    <property type="component" value="Unassembled WGS sequence"/>
</dbReference>
<accession>A0A5K1IZJ4</accession>
<evidence type="ECO:0000313" key="1">
    <source>
        <dbReference type="EMBL" id="VWL95151.1"/>
    </source>
</evidence>
<dbReference type="EMBL" id="CABWIH010000034">
    <property type="protein sequence ID" value="VWL95151.1"/>
    <property type="molecule type" value="Genomic_DNA"/>
</dbReference>
<protein>
    <recommendedName>
        <fullName evidence="3">Nucleotidyl transferase AbiEii/AbiGii toxin family protein</fullName>
    </recommendedName>
</protein>
<dbReference type="RefSeq" id="WP_156063403.1">
    <property type="nucleotide sequence ID" value="NZ_CABWIH010000034.1"/>
</dbReference>
<evidence type="ECO:0008006" key="3">
    <source>
        <dbReference type="Google" id="ProtNLM"/>
    </source>
</evidence>